<dbReference type="Proteomes" id="UP000824120">
    <property type="component" value="Chromosome 5"/>
</dbReference>
<keyword evidence="1" id="KW-0812">Transmembrane</keyword>
<comment type="caution">
    <text evidence="2">The sequence shown here is derived from an EMBL/GenBank/DDBJ whole genome shotgun (WGS) entry which is preliminary data.</text>
</comment>
<accession>A0A9J5Z5E4</accession>
<sequence length="80" mass="9309">MGKRGRDGRCKVWAISQISRRIFRDSHVKKIGLLLLYVVYCLVGYWSSLWLDNLLRYTDWQASSVYLNIGNLYSSVPLVP</sequence>
<feature type="transmembrane region" description="Helical" evidence="1">
    <location>
        <begin position="31"/>
        <end position="51"/>
    </location>
</feature>
<evidence type="ECO:0000313" key="2">
    <source>
        <dbReference type="EMBL" id="KAG5607152.1"/>
    </source>
</evidence>
<proteinExistence type="predicted"/>
<reference evidence="2 3" key="1">
    <citation type="submission" date="2020-09" db="EMBL/GenBank/DDBJ databases">
        <title>De no assembly of potato wild relative species, Solanum commersonii.</title>
        <authorList>
            <person name="Cho K."/>
        </authorList>
    </citation>
    <scope>NUCLEOTIDE SEQUENCE [LARGE SCALE GENOMIC DNA]</scope>
    <source>
        <strain evidence="2">LZ3.2</strain>
        <tissue evidence="2">Leaf</tissue>
    </source>
</reference>
<dbReference type="EMBL" id="JACXVP010000005">
    <property type="protein sequence ID" value="KAG5607152.1"/>
    <property type="molecule type" value="Genomic_DNA"/>
</dbReference>
<name>A0A9J5Z5E4_SOLCO</name>
<protein>
    <submittedName>
        <fullName evidence="2">Uncharacterized protein</fullName>
    </submittedName>
</protein>
<keyword evidence="1" id="KW-0472">Membrane</keyword>
<evidence type="ECO:0000256" key="1">
    <source>
        <dbReference type="SAM" id="Phobius"/>
    </source>
</evidence>
<evidence type="ECO:0000313" key="3">
    <source>
        <dbReference type="Proteomes" id="UP000824120"/>
    </source>
</evidence>
<keyword evidence="3" id="KW-1185">Reference proteome</keyword>
<organism evidence="2 3">
    <name type="scientific">Solanum commersonii</name>
    <name type="common">Commerson's wild potato</name>
    <name type="synonym">Commerson's nightshade</name>
    <dbReference type="NCBI Taxonomy" id="4109"/>
    <lineage>
        <taxon>Eukaryota</taxon>
        <taxon>Viridiplantae</taxon>
        <taxon>Streptophyta</taxon>
        <taxon>Embryophyta</taxon>
        <taxon>Tracheophyta</taxon>
        <taxon>Spermatophyta</taxon>
        <taxon>Magnoliopsida</taxon>
        <taxon>eudicotyledons</taxon>
        <taxon>Gunneridae</taxon>
        <taxon>Pentapetalae</taxon>
        <taxon>asterids</taxon>
        <taxon>lamiids</taxon>
        <taxon>Solanales</taxon>
        <taxon>Solanaceae</taxon>
        <taxon>Solanoideae</taxon>
        <taxon>Solaneae</taxon>
        <taxon>Solanum</taxon>
    </lineage>
</organism>
<keyword evidence="1" id="KW-1133">Transmembrane helix</keyword>
<gene>
    <name evidence="2" type="ORF">H5410_028644</name>
</gene>
<dbReference type="AlphaFoldDB" id="A0A9J5Z5E4"/>